<sequence length="80" mass="9049">MITKVLKAEIVEAYDGAFKALQSAARNLEEVATLVEIADRDSRLANRRMLDDLGNVTAELGAIRRRLGDVETYEDRRKEK</sequence>
<protein>
    <submittedName>
        <fullName evidence="1">Uncharacterized protein</fullName>
    </submittedName>
</protein>
<dbReference type="STRING" id="31958.SD37_31735"/>
<dbReference type="AlphaFoldDB" id="A0A193C5V1"/>
<accession>A0A193C5V1</accession>
<reference evidence="1 2" key="1">
    <citation type="journal article" date="2015" name="Genome Announc.">
        <title>Draft Genome Sequence of Norvancomycin-Producing Strain Amycolatopsis orientalis CPCC200066.</title>
        <authorList>
            <person name="Lei X."/>
            <person name="Yuan F."/>
            <person name="Shi Y."/>
            <person name="Li X."/>
            <person name="Wang L."/>
            <person name="Hong B."/>
        </authorList>
    </citation>
    <scope>NUCLEOTIDE SEQUENCE [LARGE SCALE GENOMIC DNA]</scope>
    <source>
        <strain evidence="1 2">B-37</strain>
    </source>
</reference>
<evidence type="ECO:0000313" key="2">
    <source>
        <dbReference type="Proteomes" id="UP000093695"/>
    </source>
</evidence>
<dbReference type="RefSeq" id="WP_044852046.1">
    <property type="nucleotide sequence ID" value="NZ_CP016174.1"/>
</dbReference>
<name>A0A193C5V1_AMYOR</name>
<proteinExistence type="predicted"/>
<keyword evidence="2" id="KW-1185">Reference proteome</keyword>
<dbReference type="Proteomes" id="UP000093695">
    <property type="component" value="Chromosome"/>
</dbReference>
<dbReference type="EMBL" id="CP016174">
    <property type="protein sequence ID" value="ANN19743.1"/>
    <property type="molecule type" value="Genomic_DNA"/>
</dbReference>
<gene>
    <name evidence="1" type="ORF">SD37_31735</name>
</gene>
<evidence type="ECO:0000313" key="1">
    <source>
        <dbReference type="EMBL" id="ANN19743.1"/>
    </source>
</evidence>
<organism evidence="1 2">
    <name type="scientific">Amycolatopsis orientalis</name>
    <name type="common">Nocardia orientalis</name>
    <dbReference type="NCBI Taxonomy" id="31958"/>
    <lineage>
        <taxon>Bacteria</taxon>
        <taxon>Bacillati</taxon>
        <taxon>Actinomycetota</taxon>
        <taxon>Actinomycetes</taxon>
        <taxon>Pseudonocardiales</taxon>
        <taxon>Pseudonocardiaceae</taxon>
        <taxon>Amycolatopsis</taxon>
    </lineage>
</organism>
<dbReference type="KEGG" id="aori:SD37_31735"/>